<accession>A0A7S4LM30</accession>
<sequence length="153" mass="16982">MRRFCKLFLLFEGGWRPGSTNTANGDDSAKTAECTATRNRDEFRRSAPDWGLSHLTLLIGSHAFLTGSHALLMVPIAPPLQGGQDVTWVAEHLRSPSQSVFLLEVPSPVSQSEWPKEDTLTVFVQSFRARCRKPVAKDAKCPVVPLFFCIQPT</sequence>
<reference evidence="1" key="1">
    <citation type="submission" date="2021-01" db="EMBL/GenBank/DDBJ databases">
        <authorList>
            <person name="Corre E."/>
            <person name="Pelletier E."/>
            <person name="Niang G."/>
            <person name="Scheremetjew M."/>
            <person name="Finn R."/>
            <person name="Kale V."/>
            <person name="Holt S."/>
            <person name="Cochrane G."/>
            <person name="Meng A."/>
            <person name="Brown T."/>
            <person name="Cohen L."/>
        </authorList>
    </citation>
    <scope>NUCLEOTIDE SEQUENCE</scope>
    <source>
        <strain evidence="1">CCMP1594</strain>
    </source>
</reference>
<name>A0A7S4LM30_9EUGL</name>
<organism evidence="1">
    <name type="scientific">Eutreptiella gymnastica</name>
    <dbReference type="NCBI Taxonomy" id="73025"/>
    <lineage>
        <taxon>Eukaryota</taxon>
        <taxon>Discoba</taxon>
        <taxon>Euglenozoa</taxon>
        <taxon>Euglenida</taxon>
        <taxon>Spirocuta</taxon>
        <taxon>Euglenophyceae</taxon>
        <taxon>Eutreptiales</taxon>
        <taxon>Eutreptiaceae</taxon>
        <taxon>Eutreptiella</taxon>
    </lineage>
</organism>
<evidence type="ECO:0000313" key="1">
    <source>
        <dbReference type="EMBL" id="CAE0838306.1"/>
    </source>
</evidence>
<protein>
    <submittedName>
        <fullName evidence="1">Uncharacterized protein</fullName>
    </submittedName>
</protein>
<dbReference type="AlphaFoldDB" id="A0A7S4LM30"/>
<proteinExistence type="predicted"/>
<gene>
    <name evidence="1" type="ORF">EGYM00163_LOCUS49678</name>
</gene>
<dbReference type="EMBL" id="HBJA01144218">
    <property type="protein sequence ID" value="CAE0838306.1"/>
    <property type="molecule type" value="Transcribed_RNA"/>
</dbReference>